<dbReference type="KEGG" id="trr:M419DRAFT_69901"/>
<dbReference type="EMBL" id="KI911139">
    <property type="protein sequence ID" value="ETS06915.1"/>
    <property type="molecule type" value="Genomic_DNA"/>
</dbReference>
<sequence>MEKVSKGLSQAKEDAAAAYRTDANINRAKRWAGPIARRIPSAAAEYLIEKVPIVQWLPRYNPKWLLNDFIAGITVGVMFVPQGISYAKIATIPVVHGLYSAWIPSLLYLFMGTSKEVSSGPTSVLGLLTAEAVASLPDEDPATVASAVAFMVGLYALIVGALKLGFLLDFVSGPVLTGWISAVALVILLGQVGSLVGLTVGSTTVEIIRGVLGHLDKIQGMTACIGLTGIAMLLVFEHVGKTLGKKNKWIKFVCTSRAAVVLVIYTLISWGVNHNRGEDNYMWAVTEINSSGLQKAKSHDTSLLAKVAGRAVAPFIAMSIEHLGVGKAFGLRNGYDIDRSQELLFLGTANMVASIQGSMASGGAMSRTAVSSEAGSKSPLNFIFTAGFVLLTLYELAPALYWIPKATLSAIIIMAVAHLVSPPKLFYRYWRISFIDFIASMLGFWVTLFTSTEIGLAVSVAFSLVYTLLRLAFPRLVKVSHSQAETNHWTLSKSRPNDAEIDVPPEAYYVRFTNDLLFPNAERLKNAIVDDIKVRYTPNAAMLRAAEDNRTWNDSTKRRVANIRKRLHIQPISTDISPLRYIVLDFGMISFIDTTGVLLLIELKMALRKYLGKELQFRFVNMAPEVLERFTRSEWEFAREGEERTGDADVIYSSLEVALLHRDGDEKDEKVEFVEKTLDV</sequence>
<evidence type="ECO:0000256" key="1">
    <source>
        <dbReference type="ARBA" id="ARBA00004141"/>
    </source>
</evidence>
<feature type="transmembrane region" description="Helical" evidence="5">
    <location>
        <begin position="218"/>
        <end position="237"/>
    </location>
</feature>
<organism evidence="7 8">
    <name type="scientific">Hypocrea jecorina (strain ATCC 56765 / BCRC 32924 / NRRL 11460 / Rut C-30)</name>
    <name type="common">Trichoderma reesei</name>
    <dbReference type="NCBI Taxonomy" id="1344414"/>
    <lineage>
        <taxon>Eukaryota</taxon>
        <taxon>Fungi</taxon>
        <taxon>Dikarya</taxon>
        <taxon>Ascomycota</taxon>
        <taxon>Pezizomycotina</taxon>
        <taxon>Sordariomycetes</taxon>
        <taxon>Hypocreomycetidae</taxon>
        <taxon>Hypocreales</taxon>
        <taxon>Hypocreaceae</taxon>
        <taxon>Trichoderma</taxon>
    </lineage>
</organism>
<feature type="transmembrane region" description="Helical" evidence="5">
    <location>
        <begin position="64"/>
        <end position="84"/>
    </location>
</feature>
<dbReference type="Pfam" id="PF00916">
    <property type="entry name" value="Sulfate_transp"/>
    <property type="match status" value="1"/>
</dbReference>
<dbReference type="InterPro" id="IPR002645">
    <property type="entry name" value="STAS_dom"/>
</dbReference>
<feature type="transmembrane region" description="Helical" evidence="5">
    <location>
        <begin position="429"/>
        <end position="448"/>
    </location>
</feature>
<feature type="domain" description="STAS" evidence="6">
    <location>
        <begin position="497"/>
        <end position="662"/>
    </location>
</feature>
<protein>
    <submittedName>
        <fullName evidence="7">Sulfate permease</fullName>
    </submittedName>
</protein>
<dbReference type="GO" id="GO:0016020">
    <property type="term" value="C:membrane"/>
    <property type="evidence" value="ECO:0007669"/>
    <property type="project" value="UniProtKB-SubCell"/>
</dbReference>
<feature type="transmembrane region" description="Helical" evidence="5">
    <location>
        <begin position="249"/>
        <end position="272"/>
    </location>
</feature>
<feature type="transmembrane region" description="Helical" evidence="5">
    <location>
        <begin position="142"/>
        <end position="164"/>
    </location>
</feature>
<dbReference type="SUPFAM" id="SSF52091">
    <property type="entry name" value="SpoIIaa-like"/>
    <property type="match status" value="1"/>
</dbReference>
<dbReference type="Gene3D" id="3.30.750.24">
    <property type="entry name" value="STAS domain"/>
    <property type="match status" value="1"/>
</dbReference>
<keyword evidence="4 5" id="KW-0472">Membrane</keyword>
<dbReference type="PANTHER" id="PTHR11814">
    <property type="entry name" value="SULFATE TRANSPORTER"/>
    <property type="match status" value="1"/>
</dbReference>
<dbReference type="HOGENOM" id="CLU_003182_8_3_1"/>
<feature type="transmembrane region" description="Helical" evidence="5">
    <location>
        <begin position="400"/>
        <end position="420"/>
    </location>
</feature>
<evidence type="ECO:0000256" key="2">
    <source>
        <dbReference type="ARBA" id="ARBA00022692"/>
    </source>
</evidence>
<keyword evidence="2 5" id="KW-0812">Transmembrane</keyword>
<proteinExistence type="predicted"/>
<dbReference type="InterPro" id="IPR011547">
    <property type="entry name" value="SLC26A/SulP_dom"/>
</dbReference>
<evidence type="ECO:0000313" key="7">
    <source>
        <dbReference type="EMBL" id="ETS06915.1"/>
    </source>
</evidence>
<evidence type="ECO:0000313" key="8">
    <source>
        <dbReference type="Proteomes" id="UP000024376"/>
    </source>
</evidence>
<evidence type="ECO:0000256" key="4">
    <source>
        <dbReference type="ARBA" id="ARBA00023136"/>
    </source>
</evidence>
<gene>
    <name evidence="7" type="ORF">M419DRAFT_69901</name>
</gene>
<dbReference type="InterPro" id="IPR036513">
    <property type="entry name" value="STAS_dom_sf"/>
</dbReference>
<dbReference type="CDD" id="cd07042">
    <property type="entry name" value="STAS_SulP_like_sulfate_transporter"/>
    <property type="match status" value="1"/>
</dbReference>
<dbReference type="AlphaFoldDB" id="A0A024SN43"/>
<evidence type="ECO:0000256" key="5">
    <source>
        <dbReference type="SAM" id="Phobius"/>
    </source>
</evidence>
<dbReference type="Proteomes" id="UP000024376">
    <property type="component" value="Unassembled WGS sequence"/>
</dbReference>
<dbReference type="InterPro" id="IPR001902">
    <property type="entry name" value="SLC26A/SulP_fam"/>
</dbReference>
<evidence type="ECO:0000259" key="6">
    <source>
        <dbReference type="PROSITE" id="PS50801"/>
    </source>
</evidence>
<dbReference type="OrthoDB" id="288203at2759"/>
<feature type="transmembrane region" description="Helical" evidence="5">
    <location>
        <begin position="454"/>
        <end position="473"/>
    </location>
</feature>
<dbReference type="PROSITE" id="PS50801">
    <property type="entry name" value="STAS"/>
    <property type="match status" value="1"/>
</dbReference>
<accession>A0A024SN43</accession>
<comment type="subcellular location">
    <subcellularLocation>
        <location evidence="1">Membrane</location>
        <topology evidence="1">Multi-pass membrane protein</topology>
    </subcellularLocation>
</comment>
<feature type="transmembrane region" description="Helical" evidence="5">
    <location>
        <begin position="176"/>
        <end position="198"/>
    </location>
</feature>
<keyword evidence="3 5" id="KW-1133">Transmembrane helix</keyword>
<reference evidence="8" key="1">
    <citation type="journal article" date="2013" name="Ind. Biotechnol.">
        <title>Comparative genomics analysis of Trichoderma reesei strains.</title>
        <authorList>
            <person name="Koike H."/>
            <person name="Aerts A."/>
            <person name="LaButti K."/>
            <person name="Grigoriev I.V."/>
            <person name="Baker S.E."/>
        </authorList>
    </citation>
    <scope>NUCLEOTIDE SEQUENCE [LARGE SCALE GENOMIC DNA]</scope>
    <source>
        <strain evidence="8">ATCC 56765 / BCRC 32924 / NRRL 11460 / Rut C-30</strain>
    </source>
</reference>
<feature type="transmembrane region" description="Helical" evidence="5">
    <location>
        <begin position="90"/>
        <end position="110"/>
    </location>
</feature>
<dbReference type="NCBIfam" id="TIGR00815">
    <property type="entry name" value="sulP"/>
    <property type="match status" value="1"/>
</dbReference>
<evidence type="ECO:0000256" key="3">
    <source>
        <dbReference type="ARBA" id="ARBA00022989"/>
    </source>
</evidence>
<name>A0A024SN43_HYPJR</name>
<dbReference type="GO" id="GO:0055085">
    <property type="term" value="P:transmembrane transport"/>
    <property type="evidence" value="ECO:0007669"/>
    <property type="project" value="InterPro"/>
</dbReference>
<dbReference type="Pfam" id="PF01740">
    <property type="entry name" value="STAS"/>
    <property type="match status" value="1"/>
</dbReference>